<protein>
    <submittedName>
        <fullName evidence="2">Uncharacterized protein</fullName>
    </submittedName>
</protein>
<name>A0AA40C359_9PEZI</name>
<feature type="compositionally biased region" description="Polar residues" evidence="1">
    <location>
        <begin position="55"/>
        <end position="67"/>
    </location>
</feature>
<comment type="caution">
    <text evidence="2">The sequence shown here is derived from an EMBL/GenBank/DDBJ whole genome shotgun (WGS) entry which is preliminary data.</text>
</comment>
<evidence type="ECO:0000256" key="1">
    <source>
        <dbReference type="SAM" id="MobiDB-lite"/>
    </source>
</evidence>
<feature type="region of interest" description="Disordered" evidence="1">
    <location>
        <begin position="1"/>
        <end position="74"/>
    </location>
</feature>
<accession>A0AA40C359</accession>
<proteinExistence type="predicted"/>
<dbReference type="EMBL" id="JAULSU010000003">
    <property type="protein sequence ID" value="KAK0623646.1"/>
    <property type="molecule type" value="Genomic_DNA"/>
</dbReference>
<sequence length="93" mass="10023">MITLSSPVMSRTRLYTVPRPPATPSDGLEDPTSLAVANAMPPATGPPSSERLQRLSPQPSATHSAGRSATKKTRRLVLETEQPWVCWLVVSSL</sequence>
<evidence type="ECO:0000313" key="2">
    <source>
        <dbReference type="EMBL" id="KAK0623646.1"/>
    </source>
</evidence>
<evidence type="ECO:0000313" key="3">
    <source>
        <dbReference type="Proteomes" id="UP001175000"/>
    </source>
</evidence>
<keyword evidence="3" id="KW-1185">Reference proteome</keyword>
<gene>
    <name evidence="2" type="ORF">B0T14DRAFT_186641</name>
</gene>
<organism evidence="2 3">
    <name type="scientific">Immersiella caudata</name>
    <dbReference type="NCBI Taxonomy" id="314043"/>
    <lineage>
        <taxon>Eukaryota</taxon>
        <taxon>Fungi</taxon>
        <taxon>Dikarya</taxon>
        <taxon>Ascomycota</taxon>
        <taxon>Pezizomycotina</taxon>
        <taxon>Sordariomycetes</taxon>
        <taxon>Sordariomycetidae</taxon>
        <taxon>Sordariales</taxon>
        <taxon>Lasiosphaeriaceae</taxon>
        <taxon>Immersiella</taxon>
    </lineage>
</organism>
<dbReference type="AlphaFoldDB" id="A0AA40C359"/>
<dbReference type="Proteomes" id="UP001175000">
    <property type="component" value="Unassembled WGS sequence"/>
</dbReference>
<reference evidence="2" key="1">
    <citation type="submission" date="2023-06" db="EMBL/GenBank/DDBJ databases">
        <title>Genome-scale phylogeny and comparative genomics of the fungal order Sordariales.</title>
        <authorList>
            <consortium name="Lawrence Berkeley National Laboratory"/>
            <person name="Hensen N."/>
            <person name="Bonometti L."/>
            <person name="Westerberg I."/>
            <person name="Brannstrom I.O."/>
            <person name="Guillou S."/>
            <person name="Cros-Aarteil S."/>
            <person name="Calhoun S."/>
            <person name="Haridas S."/>
            <person name="Kuo A."/>
            <person name="Mondo S."/>
            <person name="Pangilinan J."/>
            <person name="Riley R."/>
            <person name="Labutti K."/>
            <person name="Andreopoulos B."/>
            <person name="Lipzen A."/>
            <person name="Chen C."/>
            <person name="Yanf M."/>
            <person name="Daum C."/>
            <person name="Ng V."/>
            <person name="Clum A."/>
            <person name="Steindorff A."/>
            <person name="Ohm R."/>
            <person name="Martin F."/>
            <person name="Silar P."/>
            <person name="Natvig D."/>
            <person name="Lalanne C."/>
            <person name="Gautier V."/>
            <person name="Ament-Velasquez S.L."/>
            <person name="Kruys A."/>
            <person name="Hutchinson M.I."/>
            <person name="Powell A.J."/>
            <person name="Barry K."/>
            <person name="Miller A.N."/>
            <person name="Grigoriev I.V."/>
            <person name="Debuchy R."/>
            <person name="Gladieux P."/>
            <person name="Thoren M.H."/>
            <person name="Johannesson H."/>
        </authorList>
    </citation>
    <scope>NUCLEOTIDE SEQUENCE</scope>
    <source>
        <strain evidence="2">CBS 606.72</strain>
    </source>
</reference>